<keyword evidence="4" id="KW-1185">Reference proteome</keyword>
<dbReference type="InterPro" id="IPR023780">
    <property type="entry name" value="Chromo_domain"/>
</dbReference>
<dbReference type="SUPFAM" id="SSF54160">
    <property type="entry name" value="Chromo domain-like"/>
    <property type="match status" value="1"/>
</dbReference>
<dbReference type="FunFam" id="2.40.50.40:FF:000032">
    <property type="entry name" value="protein CHROMATIN REMODELING 5 isoform X2"/>
    <property type="match status" value="1"/>
</dbReference>
<evidence type="ECO:0000313" key="4">
    <source>
        <dbReference type="Proteomes" id="UP000594638"/>
    </source>
</evidence>
<dbReference type="Proteomes" id="UP000594638">
    <property type="component" value="Unassembled WGS sequence"/>
</dbReference>
<feature type="compositionally biased region" description="Acidic residues" evidence="1">
    <location>
        <begin position="8"/>
        <end position="28"/>
    </location>
</feature>
<dbReference type="Gene3D" id="2.40.50.40">
    <property type="match status" value="1"/>
</dbReference>
<comment type="caution">
    <text evidence="3">The sequence shown here is derived from an EMBL/GenBank/DDBJ whole genome shotgun (WGS) entry which is preliminary data.</text>
</comment>
<feature type="compositionally biased region" description="Acidic residues" evidence="1">
    <location>
        <begin position="119"/>
        <end position="129"/>
    </location>
</feature>
<evidence type="ECO:0000313" key="3">
    <source>
        <dbReference type="EMBL" id="CAA3031734.1"/>
    </source>
</evidence>
<dbReference type="InterPro" id="IPR000953">
    <property type="entry name" value="Chromo/chromo_shadow_dom"/>
</dbReference>
<sequence length="272" mass="30893">MGPKADQYDEDDADYEDEDDPDDADFDPDYGATSLCRGSKEAWDGEEWDDDVVDSELSIFDENDACYKKGKVQRGGKSGSNLKSAREPKSLAAHTRQRRGRTLFEEEEEEGGGEGNELSVEDLEDDSEEDFKSKRRKDAHVYRKNVGWSASVNVSRRNNELRTSGRSVRKVSYVESDESEDLDEGKKKKNLKIEVSDVSKEMDLDIIKQNSKVERIIADRLKKDGLGDVVPEYLVKWQGHSYAEATWERDIDIAFALDAIDYYKVSLHIIGT</sequence>
<dbReference type="AlphaFoldDB" id="A0A8S0VJY2"/>
<dbReference type="Gramene" id="OE9A113503T1">
    <property type="protein sequence ID" value="OE9A113503C1"/>
    <property type="gene ID" value="OE9A113503"/>
</dbReference>
<dbReference type="OrthoDB" id="1740167at2759"/>
<evidence type="ECO:0000256" key="1">
    <source>
        <dbReference type="SAM" id="MobiDB-lite"/>
    </source>
</evidence>
<dbReference type="PROSITE" id="PS50013">
    <property type="entry name" value="CHROMO_2"/>
    <property type="match status" value="1"/>
</dbReference>
<evidence type="ECO:0000259" key="2">
    <source>
        <dbReference type="PROSITE" id="PS50013"/>
    </source>
</evidence>
<dbReference type="EMBL" id="CACTIH010009475">
    <property type="protein sequence ID" value="CAA3031734.1"/>
    <property type="molecule type" value="Genomic_DNA"/>
</dbReference>
<accession>A0A8S0VJY2</accession>
<name>A0A8S0VJY2_OLEEU</name>
<dbReference type="Pfam" id="PF00385">
    <property type="entry name" value="Chromo"/>
    <property type="match status" value="1"/>
</dbReference>
<feature type="domain" description="Chromo" evidence="2">
    <location>
        <begin position="211"/>
        <end position="263"/>
    </location>
</feature>
<organism evidence="3 4">
    <name type="scientific">Olea europaea subsp. europaea</name>
    <dbReference type="NCBI Taxonomy" id="158383"/>
    <lineage>
        <taxon>Eukaryota</taxon>
        <taxon>Viridiplantae</taxon>
        <taxon>Streptophyta</taxon>
        <taxon>Embryophyta</taxon>
        <taxon>Tracheophyta</taxon>
        <taxon>Spermatophyta</taxon>
        <taxon>Magnoliopsida</taxon>
        <taxon>eudicotyledons</taxon>
        <taxon>Gunneridae</taxon>
        <taxon>Pentapetalae</taxon>
        <taxon>asterids</taxon>
        <taxon>lamiids</taxon>
        <taxon>Lamiales</taxon>
        <taxon>Oleaceae</taxon>
        <taxon>Oleeae</taxon>
        <taxon>Olea</taxon>
    </lineage>
</organism>
<protein>
    <submittedName>
        <fullName evidence="3">CHROMATIN REMODELING 5 isoform X1</fullName>
    </submittedName>
</protein>
<feature type="region of interest" description="Disordered" evidence="1">
    <location>
        <begin position="68"/>
        <end position="136"/>
    </location>
</feature>
<dbReference type="InterPro" id="IPR016197">
    <property type="entry name" value="Chromo-like_dom_sf"/>
</dbReference>
<proteinExistence type="predicted"/>
<gene>
    <name evidence="3" type="ORF">OLEA9_A113503</name>
</gene>
<feature type="region of interest" description="Disordered" evidence="1">
    <location>
        <begin position="1"/>
        <end position="49"/>
    </location>
</feature>
<reference evidence="3 4" key="1">
    <citation type="submission" date="2019-12" db="EMBL/GenBank/DDBJ databases">
        <authorList>
            <person name="Alioto T."/>
            <person name="Alioto T."/>
            <person name="Gomez Garrido J."/>
        </authorList>
    </citation>
    <scope>NUCLEOTIDE SEQUENCE [LARGE SCALE GENOMIC DNA]</scope>
</reference>
<dbReference type="SMART" id="SM00298">
    <property type="entry name" value="CHROMO"/>
    <property type="match status" value="1"/>
</dbReference>